<protein>
    <recommendedName>
        <fullName evidence="4">DUF2127 domain-containing protein</fullName>
    </recommendedName>
</protein>
<reference evidence="2 3" key="1">
    <citation type="submission" date="2023-11" db="EMBL/GenBank/DDBJ databases">
        <title>MicrobeMod: A computational toolkit for identifying prokaryotic methylation and restriction-modification with nanopore sequencing.</title>
        <authorList>
            <person name="Crits-Christoph A."/>
            <person name="Kang S.C."/>
            <person name="Lee H."/>
            <person name="Ostrov N."/>
        </authorList>
    </citation>
    <scope>NUCLEOTIDE SEQUENCE [LARGE SCALE GENOMIC DNA]</scope>
    <source>
        <strain evidence="2 3">ATCC 14820</strain>
    </source>
</reference>
<sequence length="144" mass="15276">MMGKTMSAEPETPSGEARLKAYHRRYTGIIVRLMIAGGLIGGVVGAVTAAGEGTTLAQAAAIIGVALFVIAAGLGSYHYFRAVDELELEANKWAGLAGINAYLLLYVGWRFLAWSGVTANANGDVIFGITMLVACAAFLYRRFR</sequence>
<feature type="transmembrane region" description="Helical" evidence="1">
    <location>
        <begin position="125"/>
        <end position="143"/>
    </location>
</feature>
<evidence type="ECO:0000313" key="3">
    <source>
        <dbReference type="Proteomes" id="UP001279660"/>
    </source>
</evidence>
<organism evidence="2 3">
    <name type="scientific">Sphingomonas echinoides</name>
    <dbReference type="NCBI Taxonomy" id="59803"/>
    <lineage>
        <taxon>Bacteria</taxon>
        <taxon>Pseudomonadati</taxon>
        <taxon>Pseudomonadota</taxon>
        <taxon>Alphaproteobacteria</taxon>
        <taxon>Sphingomonadales</taxon>
        <taxon>Sphingomonadaceae</taxon>
        <taxon>Sphingomonas</taxon>
    </lineage>
</organism>
<dbReference type="EMBL" id="JAWXXV010000001">
    <property type="protein sequence ID" value="MDX5984136.1"/>
    <property type="molecule type" value="Genomic_DNA"/>
</dbReference>
<evidence type="ECO:0000256" key="1">
    <source>
        <dbReference type="SAM" id="Phobius"/>
    </source>
</evidence>
<keyword evidence="1" id="KW-1133">Transmembrane helix</keyword>
<keyword evidence="1" id="KW-0812">Transmembrane</keyword>
<feature type="transmembrane region" description="Helical" evidence="1">
    <location>
        <begin position="29"/>
        <end position="50"/>
    </location>
</feature>
<keyword evidence="3" id="KW-1185">Reference proteome</keyword>
<evidence type="ECO:0000313" key="2">
    <source>
        <dbReference type="EMBL" id="MDX5984136.1"/>
    </source>
</evidence>
<gene>
    <name evidence="2" type="ORF">SIL82_07675</name>
</gene>
<evidence type="ECO:0008006" key="4">
    <source>
        <dbReference type="Google" id="ProtNLM"/>
    </source>
</evidence>
<feature type="transmembrane region" description="Helical" evidence="1">
    <location>
        <begin position="56"/>
        <end position="80"/>
    </location>
</feature>
<proteinExistence type="predicted"/>
<feature type="transmembrane region" description="Helical" evidence="1">
    <location>
        <begin position="92"/>
        <end position="113"/>
    </location>
</feature>
<accession>A0ABU4PJA7</accession>
<keyword evidence="1" id="KW-0472">Membrane</keyword>
<comment type="caution">
    <text evidence="2">The sequence shown here is derived from an EMBL/GenBank/DDBJ whole genome shotgun (WGS) entry which is preliminary data.</text>
</comment>
<name>A0ABU4PJA7_9SPHN</name>
<dbReference type="Proteomes" id="UP001279660">
    <property type="component" value="Unassembled WGS sequence"/>
</dbReference>
<dbReference type="RefSeq" id="WP_154651280.1">
    <property type="nucleotide sequence ID" value="NZ_JAWXXV010000001.1"/>
</dbReference>